<dbReference type="PROSITE" id="PS51257">
    <property type="entry name" value="PROKAR_LIPOPROTEIN"/>
    <property type="match status" value="1"/>
</dbReference>
<protein>
    <submittedName>
        <fullName evidence="2">Sugar ABC transporter substrate-binding protein</fullName>
    </submittedName>
</protein>
<dbReference type="AlphaFoldDB" id="A0A6V8KQL9"/>
<evidence type="ECO:0000313" key="3">
    <source>
        <dbReference type="Proteomes" id="UP000482800"/>
    </source>
</evidence>
<dbReference type="Gene3D" id="3.40.190.10">
    <property type="entry name" value="Periplasmic binding protein-like II"/>
    <property type="match status" value="2"/>
</dbReference>
<keyword evidence="1" id="KW-0732">Signal</keyword>
<sequence length="434" mass="46703">MHRRARLFNIGMSLLVTTSLVAAGGCGTAGPGGSRDKIQVWALQDPQNEPVIEAGLGLFNQSSPVTAELVTYVNDAYKQKLHVSMGSPNAPDVFFNWGGGNLAEFVNANQVVDLSHALAARPDVRDAFLPSVLAVGRISNGQYGLPMNGIQPVVLFYHKGVFDKAGLQPPKTWADLLSLVEEFKSRKITPIALPGSQGWTELMYLEYLLDRIGGPDRFSAIAAQRSGAWRDPSVLRALQMCQELAERGAFGTNFASINYDNTGASKLFATGKAAMFLMGSWEYTSQLSNNPEFVKRGDLAWTTFPTVDGGLGDAANVVGNPANYFSISASSPHVRDATTLLIETLSSEEYVEDLVNSGQVPAVAGVEAKLAGTPNAEFATFTYEMVAKAPSFTQSWDQALSPAVGTEMLTNLQKLFLSKITPEEFVTAMEKVSS</sequence>
<name>A0A6V8KQL9_9ACTN</name>
<gene>
    <name evidence="2" type="ORF">Phou_070850</name>
</gene>
<dbReference type="PANTHER" id="PTHR43649:SF14">
    <property type="entry name" value="BLR3389 PROTEIN"/>
    <property type="match status" value="1"/>
</dbReference>
<evidence type="ECO:0000256" key="1">
    <source>
        <dbReference type="SAM" id="SignalP"/>
    </source>
</evidence>
<keyword evidence="3" id="KW-1185">Reference proteome</keyword>
<feature type="chain" id="PRO_5028831173" evidence="1">
    <location>
        <begin position="23"/>
        <end position="434"/>
    </location>
</feature>
<feature type="signal peptide" evidence="1">
    <location>
        <begin position="1"/>
        <end position="22"/>
    </location>
</feature>
<evidence type="ECO:0000313" key="2">
    <source>
        <dbReference type="EMBL" id="GFJ82905.1"/>
    </source>
</evidence>
<reference evidence="2 3" key="2">
    <citation type="submission" date="2020-03" db="EMBL/GenBank/DDBJ databases">
        <authorList>
            <person name="Ichikawa N."/>
            <person name="Kimura A."/>
            <person name="Kitahashi Y."/>
            <person name="Uohara A."/>
        </authorList>
    </citation>
    <scope>NUCLEOTIDE SEQUENCE [LARGE SCALE GENOMIC DNA]</scope>
    <source>
        <strain evidence="2 3">NBRC 108639</strain>
    </source>
</reference>
<dbReference type="Proteomes" id="UP000482800">
    <property type="component" value="Unassembled WGS sequence"/>
</dbReference>
<dbReference type="InterPro" id="IPR006059">
    <property type="entry name" value="SBP"/>
</dbReference>
<dbReference type="SUPFAM" id="SSF53850">
    <property type="entry name" value="Periplasmic binding protein-like II"/>
    <property type="match status" value="1"/>
</dbReference>
<dbReference type="Pfam" id="PF01547">
    <property type="entry name" value="SBP_bac_1"/>
    <property type="match status" value="1"/>
</dbReference>
<dbReference type="EMBL" id="BLPF01000002">
    <property type="protein sequence ID" value="GFJ82905.1"/>
    <property type="molecule type" value="Genomic_DNA"/>
</dbReference>
<accession>A0A6V8KQL9</accession>
<proteinExistence type="predicted"/>
<organism evidence="2 3">
    <name type="scientific">Phytohabitans houttuyneae</name>
    <dbReference type="NCBI Taxonomy" id="1076126"/>
    <lineage>
        <taxon>Bacteria</taxon>
        <taxon>Bacillati</taxon>
        <taxon>Actinomycetota</taxon>
        <taxon>Actinomycetes</taxon>
        <taxon>Micromonosporales</taxon>
        <taxon>Micromonosporaceae</taxon>
    </lineage>
</organism>
<comment type="caution">
    <text evidence="2">The sequence shown here is derived from an EMBL/GenBank/DDBJ whole genome shotgun (WGS) entry which is preliminary data.</text>
</comment>
<dbReference type="InterPro" id="IPR050490">
    <property type="entry name" value="Bact_solute-bd_prot1"/>
</dbReference>
<dbReference type="PANTHER" id="PTHR43649">
    <property type="entry name" value="ARABINOSE-BINDING PROTEIN-RELATED"/>
    <property type="match status" value="1"/>
</dbReference>
<reference evidence="2 3" key="1">
    <citation type="submission" date="2020-03" db="EMBL/GenBank/DDBJ databases">
        <title>Whole genome shotgun sequence of Phytohabitans houttuyneae NBRC 108639.</title>
        <authorList>
            <person name="Komaki H."/>
            <person name="Tamura T."/>
        </authorList>
    </citation>
    <scope>NUCLEOTIDE SEQUENCE [LARGE SCALE GENOMIC DNA]</scope>
    <source>
        <strain evidence="2 3">NBRC 108639</strain>
    </source>
</reference>